<accession>A0ABP7NHR3</accession>
<feature type="transmembrane region" description="Helical" evidence="9">
    <location>
        <begin position="174"/>
        <end position="194"/>
    </location>
</feature>
<dbReference type="RefSeq" id="WP_344779405.1">
    <property type="nucleotide sequence ID" value="NZ_BAAAZW010000001.1"/>
</dbReference>
<name>A0ABP7NHR3_9ACTN</name>
<evidence type="ECO:0000256" key="6">
    <source>
        <dbReference type="ARBA" id="ARBA00022989"/>
    </source>
</evidence>
<evidence type="ECO:0000313" key="11">
    <source>
        <dbReference type="Proteomes" id="UP001418444"/>
    </source>
</evidence>
<protein>
    <submittedName>
        <fullName evidence="10">AI-2E family transporter</fullName>
    </submittedName>
</protein>
<comment type="subcellular location">
    <subcellularLocation>
        <location evidence="1">Cell membrane</location>
        <topology evidence="1">Multi-pass membrane protein</topology>
    </subcellularLocation>
</comment>
<dbReference type="Pfam" id="PF01594">
    <property type="entry name" value="AI-2E_transport"/>
    <property type="match status" value="1"/>
</dbReference>
<feature type="transmembrane region" description="Helical" evidence="9">
    <location>
        <begin position="232"/>
        <end position="253"/>
    </location>
</feature>
<keyword evidence="11" id="KW-1185">Reference proteome</keyword>
<keyword evidence="6 9" id="KW-1133">Transmembrane helix</keyword>
<dbReference type="PANTHER" id="PTHR21716:SF53">
    <property type="entry name" value="PERMEASE PERM-RELATED"/>
    <property type="match status" value="1"/>
</dbReference>
<comment type="similarity">
    <text evidence="2">Belongs to the autoinducer-2 exporter (AI-2E) (TC 2.A.86) family.</text>
</comment>
<dbReference type="PANTHER" id="PTHR21716">
    <property type="entry name" value="TRANSMEMBRANE PROTEIN"/>
    <property type="match status" value="1"/>
</dbReference>
<feature type="transmembrane region" description="Helical" evidence="9">
    <location>
        <begin position="34"/>
        <end position="52"/>
    </location>
</feature>
<evidence type="ECO:0000256" key="3">
    <source>
        <dbReference type="ARBA" id="ARBA00022448"/>
    </source>
</evidence>
<comment type="caution">
    <text evidence="10">The sequence shown here is derived from an EMBL/GenBank/DDBJ whole genome shotgun (WGS) entry which is preliminary data.</text>
</comment>
<evidence type="ECO:0000256" key="8">
    <source>
        <dbReference type="SAM" id="MobiDB-lite"/>
    </source>
</evidence>
<evidence type="ECO:0000256" key="1">
    <source>
        <dbReference type="ARBA" id="ARBA00004651"/>
    </source>
</evidence>
<dbReference type="InterPro" id="IPR002549">
    <property type="entry name" value="AI-2E-like"/>
</dbReference>
<feature type="transmembrane region" description="Helical" evidence="9">
    <location>
        <begin position="58"/>
        <end position="76"/>
    </location>
</feature>
<evidence type="ECO:0000256" key="2">
    <source>
        <dbReference type="ARBA" id="ARBA00009773"/>
    </source>
</evidence>
<feature type="transmembrane region" description="Helical" evidence="9">
    <location>
        <begin position="259"/>
        <end position="283"/>
    </location>
</feature>
<sequence>MTSEPEPQDAPRPPTLREADDARVPAGVRVAAAWTWRLLVIGAGIVVVGWLFKRFEDVLFPFAVAILLSAFLLQPVEWACRKGVPRIVAVLLAIFITILVLLGVISFVVQQAISGGPQLVSEFLHTVDDVRHWLATGPLHLDADMLRAATSELTDWVKAHEGKLASSALGTAAFGSRVGTGILLTVFLLIFFLYDGRKMWDTATLAVPAGSRERFRGAGAAGFGTLESYVRATVVVAAIDAICIGVGLALLGVPMVLPLVAIIFLGSFIPIVGSFVAGSLAVFVALATQGWVNALIVLGILVLVMAVEGHVLQPFLLGYSVKLHPVVVILAIALGLMVAGIVGGLLAVPLVAFLVTAFSWRPGQAPPVHEDSRFTKWLRRKFQRGEAGGDADTGGDESDDTAPVST</sequence>
<keyword evidence="5 9" id="KW-0812">Transmembrane</keyword>
<dbReference type="Proteomes" id="UP001418444">
    <property type="component" value="Unassembled WGS sequence"/>
</dbReference>
<evidence type="ECO:0000256" key="7">
    <source>
        <dbReference type="ARBA" id="ARBA00023136"/>
    </source>
</evidence>
<evidence type="ECO:0000256" key="5">
    <source>
        <dbReference type="ARBA" id="ARBA00022692"/>
    </source>
</evidence>
<proteinExistence type="inferred from homology"/>
<organism evidence="10 11">
    <name type="scientific">Gordonia caeni</name>
    <dbReference type="NCBI Taxonomy" id="1007097"/>
    <lineage>
        <taxon>Bacteria</taxon>
        <taxon>Bacillati</taxon>
        <taxon>Actinomycetota</taxon>
        <taxon>Actinomycetes</taxon>
        <taxon>Mycobacteriales</taxon>
        <taxon>Gordoniaceae</taxon>
        <taxon>Gordonia</taxon>
    </lineage>
</organism>
<dbReference type="EMBL" id="BAAAZW010000001">
    <property type="protein sequence ID" value="GAA3947540.1"/>
    <property type="molecule type" value="Genomic_DNA"/>
</dbReference>
<reference evidence="11" key="1">
    <citation type="journal article" date="2019" name="Int. J. Syst. Evol. Microbiol.">
        <title>The Global Catalogue of Microorganisms (GCM) 10K type strain sequencing project: providing services to taxonomists for standard genome sequencing and annotation.</title>
        <authorList>
            <consortium name="The Broad Institute Genomics Platform"/>
            <consortium name="The Broad Institute Genome Sequencing Center for Infectious Disease"/>
            <person name="Wu L."/>
            <person name="Ma J."/>
        </authorList>
    </citation>
    <scope>NUCLEOTIDE SEQUENCE [LARGE SCALE GENOMIC DNA]</scope>
    <source>
        <strain evidence="11">JCM 16923</strain>
    </source>
</reference>
<keyword evidence="3" id="KW-0813">Transport</keyword>
<feature type="transmembrane region" description="Helical" evidence="9">
    <location>
        <begin position="88"/>
        <end position="109"/>
    </location>
</feature>
<keyword evidence="4" id="KW-1003">Cell membrane</keyword>
<evidence type="ECO:0000256" key="9">
    <source>
        <dbReference type="SAM" id="Phobius"/>
    </source>
</evidence>
<feature type="region of interest" description="Disordered" evidence="8">
    <location>
        <begin position="385"/>
        <end position="406"/>
    </location>
</feature>
<evidence type="ECO:0000256" key="4">
    <source>
        <dbReference type="ARBA" id="ARBA00022475"/>
    </source>
</evidence>
<feature type="transmembrane region" description="Helical" evidence="9">
    <location>
        <begin position="327"/>
        <end position="355"/>
    </location>
</feature>
<feature type="transmembrane region" description="Helical" evidence="9">
    <location>
        <begin position="290"/>
        <end position="307"/>
    </location>
</feature>
<evidence type="ECO:0000313" key="10">
    <source>
        <dbReference type="EMBL" id="GAA3947540.1"/>
    </source>
</evidence>
<gene>
    <name evidence="10" type="ORF">GCM10022231_00560</name>
</gene>
<keyword evidence="7 9" id="KW-0472">Membrane</keyword>